<sequence length="165" mass="18920">MALGLLPTKAHVNAPGEEDNADELEDEYQEGRHYVLVDGTTIEQDAFRRALNSVSPELQPSPGQPSLSYPTFSTLLQTHHLAHEKIFTMVDVDSVITTSARGQGYRVQQFTVLFNFAELLKWLTDDVALSLHALRIVTEYRVARRERQRLREKRAKRHRKMPPKL</sequence>
<proteinExistence type="predicted"/>
<dbReference type="HOGENOM" id="CLU_1610489_0_0_1"/>
<feature type="region of interest" description="Disordered" evidence="1">
    <location>
        <begin position="1"/>
        <end position="25"/>
    </location>
</feature>
<dbReference type="Proteomes" id="UP000027195">
    <property type="component" value="Unassembled WGS sequence"/>
</dbReference>
<evidence type="ECO:0000313" key="3">
    <source>
        <dbReference type="Proteomes" id="UP000027195"/>
    </source>
</evidence>
<organism evidence="2 3">
    <name type="scientific">Botryobasidium botryosum (strain FD-172 SS1)</name>
    <dbReference type="NCBI Taxonomy" id="930990"/>
    <lineage>
        <taxon>Eukaryota</taxon>
        <taxon>Fungi</taxon>
        <taxon>Dikarya</taxon>
        <taxon>Basidiomycota</taxon>
        <taxon>Agaricomycotina</taxon>
        <taxon>Agaricomycetes</taxon>
        <taxon>Cantharellales</taxon>
        <taxon>Botryobasidiaceae</taxon>
        <taxon>Botryobasidium</taxon>
    </lineage>
</organism>
<reference evidence="3" key="1">
    <citation type="journal article" date="2014" name="Proc. Natl. Acad. Sci. U.S.A.">
        <title>Extensive sampling of basidiomycete genomes demonstrates inadequacy of the white-rot/brown-rot paradigm for wood decay fungi.</title>
        <authorList>
            <person name="Riley R."/>
            <person name="Salamov A.A."/>
            <person name="Brown D.W."/>
            <person name="Nagy L.G."/>
            <person name="Floudas D."/>
            <person name="Held B.W."/>
            <person name="Levasseur A."/>
            <person name="Lombard V."/>
            <person name="Morin E."/>
            <person name="Otillar R."/>
            <person name="Lindquist E.A."/>
            <person name="Sun H."/>
            <person name="LaButti K.M."/>
            <person name="Schmutz J."/>
            <person name="Jabbour D."/>
            <person name="Luo H."/>
            <person name="Baker S.E."/>
            <person name="Pisabarro A.G."/>
            <person name="Walton J.D."/>
            <person name="Blanchette R.A."/>
            <person name="Henrissat B."/>
            <person name="Martin F."/>
            <person name="Cullen D."/>
            <person name="Hibbett D.S."/>
            <person name="Grigoriev I.V."/>
        </authorList>
    </citation>
    <scope>NUCLEOTIDE SEQUENCE [LARGE SCALE GENOMIC DNA]</scope>
    <source>
        <strain evidence="3">FD-172 SS1</strain>
    </source>
</reference>
<evidence type="ECO:0000256" key="1">
    <source>
        <dbReference type="SAM" id="MobiDB-lite"/>
    </source>
</evidence>
<accession>A0A067MSL9</accession>
<evidence type="ECO:0000313" key="2">
    <source>
        <dbReference type="EMBL" id="KDQ14581.1"/>
    </source>
</evidence>
<dbReference type="InParanoid" id="A0A067MSL9"/>
<feature type="compositionally biased region" description="Acidic residues" evidence="1">
    <location>
        <begin position="16"/>
        <end position="25"/>
    </location>
</feature>
<name>A0A067MSL9_BOTB1</name>
<keyword evidence="3" id="KW-1185">Reference proteome</keyword>
<dbReference type="EMBL" id="KL198037">
    <property type="protein sequence ID" value="KDQ14581.1"/>
    <property type="molecule type" value="Genomic_DNA"/>
</dbReference>
<protein>
    <submittedName>
        <fullName evidence="2">Uncharacterized protein</fullName>
    </submittedName>
</protein>
<gene>
    <name evidence="2" type="ORF">BOTBODRAFT_55428</name>
</gene>
<dbReference type="AlphaFoldDB" id="A0A067MSL9"/>